<evidence type="ECO:0000256" key="1">
    <source>
        <dbReference type="SAM" id="Phobius"/>
    </source>
</evidence>
<proteinExistence type="predicted"/>
<dbReference type="STRING" id="1147741.A0A0R3RFQ7"/>
<accession>A0A0R3RFQ7</accession>
<sequence length="150" mass="16683">MEIILPVQVIALVCLLIAFILLILCLSTTWWLRSGGFRTGLWLECTASDQTQSTIAGGPPPGRCQKIHRHAEKRLALGLAGDELHLLGENIATSTIIFHENARSISGMDGRDDIIPIGKCREMFLPLQYMCNDMGANVGGFFPWEEYEEH</sequence>
<dbReference type="Gene3D" id="1.20.140.150">
    <property type="match status" value="1"/>
</dbReference>
<reference evidence="3" key="1">
    <citation type="submission" date="2017-02" db="UniProtKB">
        <authorList>
            <consortium name="WormBaseParasite"/>
        </authorList>
    </citation>
    <scope>IDENTIFICATION</scope>
</reference>
<keyword evidence="1" id="KW-1133">Transmembrane helix</keyword>
<keyword evidence="1" id="KW-0812">Transmembrane</keyword>
<dbReference type="WBParaSite" id="EEL_0000020301-mRNA-1">
    <property type="protein sequence ID" value="EEL_0000020301-mRNA-1"/>
    <property type="gene ID" value="EEL_0000020301"/>
</dbReference>
<dbReference type="Proteomes" id="UP000050640">
    <property type="component" value="Unplaced"/>
</dbReference>
<protein>
    <submittedName>
        <fullName evidence="3">Inner membrane protein</fullName>
    </submittedName>
</protein>
<keyword evidence="1" id="KW-0472">Membrane</keyword>
<dbReference type="AlphaFoldDB" id="A0A0R3RFQ7"/>
<keyword evidence="2" id="KW-1185">Reference proteome</keyword>
<feature type="transmembrane region" description="Helical" evidence="1">
    <location>
        <begin position="6"/>
        <end position="32"/>
    </location>
</feature>
<evidence type="ECO:0000313" key="2">
    <source>
        <dbReference type="Proteomes" id="UP000050640"/>
    </source>
</evidence>
<organism evidence="2 3">
    <name type="scientific">Elaeophora elaphi</name>
    <dbReference type="NCBI Taxonomy" id="1147741"/>
    <lineage>
        <taxon>Eukaryota</taxon>
        <taxon>Metazoa</taxon>
        <taxon>Ecdysozoa</taxon>
        <taxon>Nematoda</taxon>
        <taxon>Chromadorea</taxon>
        <taxon>Rhabditida</taxon>
        <taxon>Spirurina</taxon>
        <taxon>Spiruromorpha</taxon>
        <taxon>Filarioidea</taxon>
        <taxon>Onchocercidae</taxon>
        <taxon>Elaeophora</taxon>
    </lineage>
</organism>
<evidence type="ECO:0000313" key="3">
    <source>
        <dbReference type="WBParaSite" id="EEL_0000020301-mRNA-1"/>
    </source>
</evidence>
<name>A0A0R3RFQ7_9BILA</name>